<feature type="transmembrane region" description="Helical" evidence="8">
    <location>
        <begin position="324"/>
        <end position="346"/>
    </location>
</feature>
<keyword evidence="4" id="KW-0808">Transferase</keyword>
<feature type="transmembrane region" description="Helical" evidence="8">
    <location>
        <begin position="185"/>
        <end position="205"/>
    </location>
</feature>
<keyword evidence="5 8" id="KW-0812">Transmembrane</keyword>
<keyword evidence="2" id="KW-1003">Cell membrane</keyword>
<evidence type="ECO:0000256" key="3">
    <source>
        <dbReference type="ARBA" id="ARBA00022676"/>
    </source>
</evidence>
<accession>A0ABU8YUW0</accession>
<evidence type="ECO:0000256" key="5">
    <source>
        <dbReference type="ARBA" id="ARBA00022692"/>
    </source>
</evidence>
<evidence type="ECO:0000313" key="11">
    <source>
        <dbReference type="Proteomes" id="UP001384579"/>
    </source>
</evidence>
<proteinExistence type="predicted"/>
<dbReference type="InterPro" id="IPR050297">
    <property type="entry name" value="LipidA_mod_glycosyltrf_83"/>
</dbReference>
<feature type="transmembrane region" description="Helical" evidence="8">
    <location>
        <begin position="277"/>
        <end position="295"/>
    </location>
</feature>
<feature type="transmembrane region" description="Helical" evidence="8">
    <location>
        <begin position="391"/>
        <end position="412"/>
    </location>
</feature>
<evidence type="ECO:0000256" key="4">
    <source>
        <dbReference type="ARBA" id="ARBA00022679"/>
    </source>
</evidence>
<dbReference type="Pfam" id="PF13231">
    <property type="entry name" value="PMT_2"/>
    <property type="match status" value="1"/>
</dbReference>
<feature type="transmembrane region" description="Helical" evidence="8">
    <location>
        <begin position="98"/>
        <end position="119"/>
    </location>
</feature>
<evidence type="ECO:0000256" key="1">
    <source>
        <dbReference type="ARBA" id="ARBA00004651"/>
    </source>
</evidence>
<comment type="subcellular location">
    <subcellularLocation>
        <location evidence="1">Cell membrane</location>
        <topology evidence="1">Multi-pass membrane protein</topology>
    </subcellularLocation>
</comment>
<organism evidence="10 11">
    <name type="scientific">Microcoleus anatoxicus PTRS2</name>
    <dbReference type="NCBI Taxonomy" id="2705321"/>
    <lineage>
        <taxon>Bacteria</taxon>
        <taxon>Bacillati</taxon>
        <taxon>Cyanobacteriota</taxon>
        <taxon>Cyanophyceae</taxon>
        <taxon>Oscillatoriophycideae</taxon>
        <taxon>Oscillatoriales</taxon>
        <taxon>Microcoleaceae</taxon>
        <taxon>Microcoleus</taxon>
        <taxon>Microcoleus anatoxicus</taxon>
    </lineage>
</organism>
<name>A0ABU8YUW0_9CYAN</name>
<evidence type="ECO:0000256" key="6">
    <source>
        <dbReference type="ARBA" id="ARBA00022989"/>
    </source>
</evidence>
<gene>
    <name evidence="10" type="ORF">WMG39_25095</name>
</gene>
<feature type="transmembrane region" description="Helical" evidence="8">
    <location>
        <begin position="226"/>
        <end position="242"/>
    </location>
</feature>
<dbReference type="Proteomes" id="UP001384579">
    <property type="component" value="Unassembled WGS sequence"/>
</dbReference>
<evidence type="ECO:0000256" key="7">
    <source>
        <dbReference type="ARBA" id="ARBA00023136"/>
    </source>
</evidence>
<keyword evidence="11" id="KW-1185">Reference proteome</keyword>
<reference evidence="10 11" key="1">
    <citation type="journal article" date="2020" name="Harmful Algae">
        <title>Molecular and morphological characterization of a novel dihydroanatoxin-a producing Microcoleus species (cyanobacteria) from the Russian River, California, USA.</title>
        <authorList>
            <person name="Conklin K.Y."/>
            <person name="Stancheva R."/>
            <person name="Otten T.G."/>
            <person name="Fadness R."/>
            <person name="Boyer G.L."/>
            <person name="Read B."/>
            <person name="Zhang X."/>
            <person name="Sheath R.G."/>
        </authorList>
    </citation>
    <scope>NUCLEOTIDE SEQUENCE [LARGE SCALE GENOMIC DNA]</scope>
    <source>
        <strain evidence="10 11">PTRS2</strain>
    </source>
</reference>
<feature type="transmembrane region" description="Helical" evidence="8">
    <location>
        <begin position="156"/>
        <end position="173"/>
    </location>
</feature>
<feature type="transmembrane region" description="Helical" evidence="8">
    <location>
        <begin position="248"/>
        <end position="265"/>
    </location>
</feature>
<feature type="transmembrane region" description="Helical" evidence="8">
    <location>
        <begin position="20"/>
        <end position="40"/>
    </location>
</feature>
<feature type="transmembrane region" description="Helical" evidence="8">
    <location>
        <begin position="504"/>
        <end position="527"/>
    </location>
</feature>
<sequence length="633" mass="71227">MKEVIKSSSEYQRKHSIAPLLLSLLWLCAIAGVAFLWNLGNIGLVDETEPLFAEAARQMTVTGDFITPYFNGDTRFDKPPLVYWLMALAYRAIGVNEWAVRIPSALAGICITCLGFYTLSQSLSQLIRNQQEVRSNEQEETFSDSPNNFPLSRSPGIPLFLSAPWIGAALIALNPETIAWGRTGVSDMLLTGCMCSALLAFFLGYTLEEKKQSAGFSTVSASRFPNPWYLCFYVLIALAILTKGPVGIVLPALIIGCFSLYLGNFRQLWREMRPLSGILIILAIALPWYILVILANGETYIDSFFGYHNFQRFTGVVNRHSAPWYFYFFVVLVGFAPWSIYLPVAIARTRFWQRTYWRRQPRSAQLSLFALFWFVCIFGFFTIAVTKLPSYVLPLMPASAILVTLLWSDIIGEKAAETRPVKLETPPNSLPRGLLITYVVNVVFLLIIAGATLYSYNWLGDDPAMPNFPQALQESGLLIVGGGIWIVTAVAIALLLWQRQQRWILVANFIGLVAFIIFGLTPAYNLVDLHRQLPLRQLARVAVQQKLPGEEFMMIGFAKPSVVFYSHLPVTYYRLPKGAIDYIEESKNQSSPSILVLGYPDKFVKFGLQPNEYQLLDTRGAYQLARVPRTAFR</sequence>
<dbReference type="PANTHER" id="PTHR33908:SF3">
    <property type="entry name" value="UNDECAPRENYL PHOSPHATE-ALPHA-4-AMINO-4-DEOXY-L-ARABINOSE ARABINOSYL TRANSFERASE"/>
    <property type="match status" value="1"/>
</dbReference>
<feature type="domain" description="Glycosyltransferase RgtA/B/C/D-like" evidence="9">
    <location>
        <begin position="77"/>
        <end position="121"/>
    </location>
</feature>
<evidence type="ECO:0000256" key="2">
    <source>
        <dbReference type="ARBA" id="ARBA00022475"/>
    </source>
</evidence>
<feature type="transmembrane region" description="Helical" evidence="8">
    <location>
        <begin position="366"/>
        <end position="385"/>
    </location>
</feature>
<evidence type="ECO:0000256" key="8">
    <source>
        <dbReference type="SAM" id="Phobius"/>
    </source>
</evidence>
<keyword evidence="7 8" id="KW-0472">Membrane</keyword>
<dbReference type="RefSeq" id="WP_340519824.1">
    <property type="nucleotide sequence ID" value="NZ_JBBLXS010000513.1"/>
</dbReference>
<feature type="transmembrane region" description="Helical" evidence="8">
    <location>
        <begin position="433"/>
        <end position="456"/>
    </location>
</feature>
<keyword evidence="3" id="KW-0328">Glycosyltransferase</keyword>
<protein>
    <submittedName>
        <fullName evidence="10">Glycosyltransferase family 39 protein</fullName>
    </submittedName>
</protein>
<dbReference type="InterPro" id="IPR038731">
    <property type="entry name" value="RgtA/B/C-like"/>
</dbReference>
<comment type="caution">
    <text evidence="10">The sequence shown here is derived from an EMBL/GenBank/DDBJ whole genome shotgun (WGS) entry which is preliminary data.</text>
</comment>
<dbReference type="EMBL" id="JBBLXS010000513">
    <property type="protein sequence ID" value="MEK0188090.1"/>
    <property type="molecule type" value="Genomic_DNA"/>
</dbReference>
<dbReference type="PANTHER" id="PTHR33908">
    <property type="entry name" value="MANNOSYLTRANSFERASE YKCB-RELATED"/>
    <property type="match status" value="1"/>
</dbReference>
<keyword evidence="6 8" id="KW-1133">Transmembrane helix</keyword>
<evidence type="ECO:0000313" key="10">
    <source>
        <dbReference type="EMBL" id="MEK0188090.1"/>
    </source>
</evidence>
<feature type="transmembrane region" description="Helical" evidence="8">
    <location>
        <begin position="476"/>
        <end position="497"/>
    </location>
</feature>
<evidence type="ECO:0000259" key="9">
    <source>
        <dbReference type="Pfam" id="PF13231"/>
    </source>
</evidence>